<dbReference type="Proteomes" id="UP000001880">
    <property type="component" value="Chromosome"/>
</dbReference>
<dbReference type="HOGENOM" id="CLU_390148_0_0_7"/>
<dbReference type="KEGG" id="hoh:Hoch_2285"/>
<dbReference type="RefSeq" id="WP_012827436.1">
    <property type="nucleotide sequence ID" value="NC_013440.1"/>
</dbReference>
<name>D0LHZ9_HALO1</name>
<dbReference type="SUPFAM" id="SSF53649">
    <property type="entry name" value="Alkaline phosphatase-like"/>
    <property type="match status" value="1"/>
</dbReference>
<reference evidence="2 3" key="1">
    <citation type="journal article" date="2010" name="Stand. Genomic Sci.">
        <title>Complete genome sequence of Haliangium ochraceum type strain (SMP-2).</title>
        <authorList>
            <consortium name="US DOE Joint Genome Institute (JGI-PGF)"/>
            <person name="Ivanova N."/>
            <person name="Daum C."/>
            <person name="Lang E."/>
            <person name="Abt B."/>
            <person name="Kopitz M."/>
            <person name="Saunders E."/>
            <person name="Lapidus A."/>
            <person name="Lucas S."/>
            <person name="Glavina Del Rio T."/>
            <person name="Nolan M."/>
            <person name="Tice H."/>
            <person name="Copeland A."/>
            <person name="Cheng J.F."/>
            <person name="Chen F."/>
            <person name="Bruce D."/>
            <person name="Goodwin L."/>
            <person name="Pitluck S."/>
            <person name="Mavromatis K."/>
            <person name="Pati A."/>
            <person name="Mikhailova N."/>
            <person name="Chen A."/>
            <person name="Palaniappan K."/>
            <person name="Land M."/>
            <person name="Hauser L."/>
            <person name="Chang Y.J."/>
            <person name="Jeffries C.D."/>
            <person name="Detter J.C."/>
            <person name="Brettin T."/>
            <person name="Rohde M."/>
            <person name="Goker M."/>
            <person name="Bristow J."/>
            <person name="Markowitz V."/>
            <person name="Eisen J.A."/>
            <person name="Hugenholtz P."/>
            <person name="Kyrpides N.C."/>
            <person name="Klenk H.P."/>
        </authorList>
    </citation>
    <scope>NUCLEOTIDE SEQUENCE [LARGE SCALE GENOMIC DNA]</scope>
    <source>
        <strain evidence="3">DSM 14365 / CIP 107738 / JCM 11303 / AJ 13395 / SMP-2</strain>
    </source>
</reference>
<gene>
    <name evidence="2" type="ordered locus">Hoch_2285</name>
</gene>
<dbReference type="InterPro" id="IPR017850">
    <property type="entry name" value="Alkaline_phosphatase_core_sf"/>
</dbReference>
<protein>
    <submittedName>
        <fullName evidence="2">Type I phosphodiesterase/nucleotide pyrophosphatase</fullName>
    </submittedName>
</protein>
<dbReference type="eggNOG" id="COG3379">
    <property type="taxonomic scope" value="Bacteria"/>
</dbReference>
<dbReference type="eggNOG" id="COG0696">
    <property type="taxonomic scope" value="Bacteria"/>
</dbReference>
<sequence>MSDRPQSARPGRAGRPTRRALAAAALIATLLVPAVAYAYVGPGAGIAVATTVLAFVVSILAVLAGLLSWPIRFLVRRFTRKRPPKPAQVRRAILIGLDGLDPELVQRFMKEGRLPNMQRLADAGMFTRLGTTYPAMSPVAWSSFATGVDPAKHGIFDFLTRDPKSYQPDLSSADVRPPRKHIKLGEYRIPVGKPELKLMRRSRPFWDVLGRYQVPCSILRVPITFPPEKFYGNMLSAMCVPDLQGTQGSFSYFTSDDSDVDKAIGGQRISVTVSDDVVDSALIGPPNPIRDPKSDQGKPVRMPFRLVIDRERQQAKLIIGKKTETLRLGEYSDWLPVAFPLGLGLKLRGICRFRLLAIEPHLRLYVTPLNIDPENPVLPISHPRFFSVFLSKLIGRYATLGLAEDTWALNEGVLDEDAFLEQAWANHNEREAMFFQMLKRTPKGLITCVFDGTDRIQHMFMRYLDDGHPALAHKNETDERRERYREVIPDTYTRMDEMLGRVLDDLDLKDPNTLIAVLSDHGFQTFRRGVNLNSWLHQNGYLALEEGRTESGEWFRGVDWKRTKAFAVGLGGIFLNIEGREAHGIVPESEAHALADELAEKLTGLLDSDLEVEAVREVYASYRLYKGPYADDAPDLIVGYAVGWRASWEGVRGIVNDTVFDDNTKAWSGDHCIDPELVPGVLITNHAWQIEGHKPVISDMAPTMLDLFGVPAPRYMDGKSLAPS</sequence>
<organism evidence="2 3">
    <name type="scientific">Haliangium ochraceum (strain DSM 14365 / JCM 11303 / SMP-2)</name>
    <dbReference type="NCBI Taxonomy" id="502025"/>
    <lineage>
        <taxon>Bacteria</taxon>
        <taxon>Pseudomonadati</taxon>
        <taxon>Myxococcota</taxon>
        <taxon>Polyangia</taxon>
        <taxon>Haliangiales</taxon>
        <taxon>Kofleriaceae</taxon>
        <taxon>Haliangium</taxon>
    </lineage>
</organism>
<proteinExistence type="predicted"/>
<feature type="transmembrane region" description="Helical" evidence="1">
    <location>
        <begin position="46"/>
        <end position="75"/>
    </location>
</feature>
<dbReference type="AlphaFoldDB" id="D0LHZ9"/>
<dbReference type="STRING" id="502025.Hoch_2285"/>
<evidence type="ECO:0000313" key="2">
    <source>
        <dbReference type="EMBL" id="ACY14828.1"/>
    </source>
</evidence>
<dbReference type="GO" id="GO:0016787">
    <property type="term" value="F:hydrolase activity"/>
    <property type="evidence" value="ECO:0007669"/>
    <property type="project" value="UniProtKB-ARBA"/>
</dbReference>
<dbReference type="OrthoDB" id="9771966at2"/>
<evidence type="ECO:0000256" key="1">
    <source>
        <dbReference type="SAM" id="Phobius"/>
    </source>
</evidence>
<dbReference type="PANTHER" id="PTHR10151:SF120">
    <property type="entry name" value="BIS(5'-ADENOSYL)-TRIPHOSPHATASE"/>
    <property type="match status" value="1"/>
</dbReference>
<keyword evidence="3" id="KW-1185">Reference proteome</keyword>
<keyword evidence="1" id="KW-0812">Transmembrane</keyword>
<dbReference type="InterPro" id="IPR002591">
    <property type="entry name" value="Phosphodiest/P_Trfase"/>
</dbReference>
<dbReference type="EMBL" id="CP001804">
    <property type="protein sequence ID" value="ACY14828.1"/>
    <property type="molecule type" value="Genomic_DNA"/>
</dbReference>
<dbReference type="Gene3D" id="3.40.720.10">
    <property type="entry name" value="Alkaline Phosphatase, subunit A"/>
    <property type="match status" value="3"/>
</dbReference>
<dbReference type="Pfam" id="PF01663">
    <property type="entry name" value="Phosphodiest"/>
    <property type="match status" value="2"/>
</dbReference>
<feature type="transmembrane region" description="Helical" evidence="1">
    <location>
        <begin position="20"/>
        <end position="40"/>
    </location>
</feature>
<keyword evidence="1" id="KW-1133">Transmembrane helix</keyword>
<keyword evidence="1" id="KW-0472">Membrane</keyword>
<accession>D0LHZ9</accession>
<evidence type="ECO:0000313" key="3">
    <source>
        <dbReference type="Proteomes" id="UP000001880"/>
    </source>
</evidence>
<dbReference type="PANTHER" id="PTHR10151">
    <property type="entry name" value="ECTONUCLEOTIDE PYROPHOSPHATASE/PHOSPHODIESTERASE"/>
    <property type="match status" value="1"/>
</dbReference>